<feature type="region of interest" description="Disordered" evidence="1">
    <location>
        <begin position="131"/>
        <end position="208"/>
    </location>
</feature>
<dbReference type="SUPFAM" id="SSF53335">
    <property type="entry name" value="S-adenosyl-L-methionine-dependent methyltransferases"/>
    <property type="match status" value="1"/>
</dbReference>
<feature type="compositionally biased region" description="Basic and acidic residues" evidence="1">
    <location>
        <begin position="132"/>
        <end position="151"/>
    </location>
</feature>
<feature type="compositionally biased region" description="Basic and acidic residues" evidence="1">
    <location>
        <begin position="230"/>
        <end position="239"/>
    </location>
</feature>
<feature type="region of interest" description="Disordered" evidence="1">
    <location>
        <begin position="230"/>
        <end position="251"/>
    </location>
</feature>
<proteinExistence type="predicted"/>
<reference evidence="2" key="1">
    <citation type="journal article" date="2020" name="Stud. Mycol.">
        <title>101 Dothideomycetes genomes: a test case for predicting lifestyles and emergence of pathogens.</title>
        <authorList>
            <person name="Haridas S."/>
            <person name="Albert R."/>
            <person name="Binder M."/>
            <person name="Bloem J."/>
            <person name="Labutti K."/>
            <person name="Salamov A."/>
            <person name="Andreopoulos B."/>
            <person name="Baker S."/>
            <person name="Barry K."/>
            <person name="Bills G."/>
            <person name="Bluhm B."/>
            <person name="Cannon C."/>
            <person name="Castanera R."/>
            <person name="Culley D."/>
            <person name="Daum C."/>
            <person name="Ezra D."/>
            <person name="Gonzalez J."/>
            <person name="Henrissat B."/>
            <person name="Kuo A."/>
            <person name="Liang C."/>
            <person name="Lipzen A."/>
            <person name="Lutzoni F."/>
            <person name="Magnuson J."/>
            <person name="Mondo S."/>
            <person name="Nolan M."/>
            <person name="Ohm R."/>
            <person name="Pangilinan J."/>
            <person name="Park H.-J."/>
            <person name="Ramirez L."/>
            <person name="Alfaro M."/>
            <person name="Sun H."/>
            <person name="Tritt A."/>
            <person name="Yoshinaga Y."/>
            <person name="Zwiers L.-H."/>
            <person name="Turgeon B."/>
            <person name="Goodwin S."/>
            <person name="Spatafora J."/>
            <person name="Crous P."/>
            <person name="Grigoriev I."/>
        </authorList>
    </citation>
    <scope>NUCLEOTIDE SEQUENCE</scope>
    <source>
        <strain evidence="2">CBS 161.51</strain>
    </source>
</reference>
<dbReference type="OrthoDB" id="3902588at2759"/>
<keyword evidence="3" id="KW-1185">Reference proteome</keyword>
<evidence type="ECO:0008006" key="4">
    <source>
        <dbReference type="Google" id="ProtNLM"/>
    </source>
</evidence>
<dbReference type="AlphaFoldDB" id="A0A6A5SLW2"/>
<dbReference type="EMBL" id="ML976079">
    <property type="protein sequence ID" value="KAF1939536.1"/>
    <property type="molecule type" value="Genomic_DNA"/>
</dbReference>
<evidence type="ECO:0000313" key="3">
    <source>
        <dbReference type="Proteomes" id="UP000800038"/>
    </source>
</evidence>
<feature type="compositionally biased region" description="Polar residues" evidence="1">
    <location>
        <begin position="170"/>
        <end position="186"/>
    </location>
</feature>
<feature type="region of interest" description="Disordered" evidence="1">
    <location>
        <begin position="25"/>
        <end position="45"/>
    </location>
</feature>
<protein>
    <recommendedName>
        <fullName evidence="4">Methyltransferase type 11 domain-containing protein</fullName>
    </recommendedName>
</protein>
<dbReference type="Gene3D" id="3.40.50.150">
    <property type="entry name" value="Vaccinia Virus protein VP39"/>
    <property type="match status" value="1"/>
</dbReference>
<sequence length="590" mass="66830">MFAADLTWVEPRDAEKVGARRERIAREQSITAESMKTSTSSRSSVSTNRELWWETGLKKAKSMKPKILRPSTSRSSRSARVPQKLDLKIECDLKDPAVQPGWTYSSTLSPTLPSGDALDLQEFAVPELEDNVFSRRTDSTQSRSSHDRQWEVRTPVTYEGSHNTMEEQRTSSGSFVTGRTRASSATPEHKGFASTPCPGVQRNGDMGPQRVGIEEALNLEALELHENPQEVRAWGETKHTPPGSISSRSRHLSRPFSEWECLTPRKVPMQMQLQPQPIENKVAVAHSSTIELTRFQRFIRRMEGTGAKTILDRLKEDWQEGNGEEFDEELALEKQLWLLTGFQMQNLGRDHIAPKPECDTGRILELYGNLSDVYQLSAMHPSQTVHFLTTQPRRPIPLPGNVSYLTVREFGAVPLPYPENYFSHIRASTLPSLVPSAKIPELFRECYKLLAPGGCLEIRIMDAAPVRKTAGPLLRTWIDDRLSVNLERLFRCSKPCLLVPSWLEDVGFELVAPEADQTVTLPCAFDPASVDTDKELSTIIGRTLWKDIWGSFVNDVPDEPGWWWEDEEIVEECLKRQTVLDCRAIFAYKR</sequence>
<accession>A0A6A5SLW2</accession>
<evidence type="ECO:0000256" key="1">
    <source>
        <dbReference type="SAM" id="MobiDB-lite"/>
    </source>
</evidence>
<dbReference type="Proteomes" id="UP000800038">
    <property type="component" value="Unassembled WGS sequence"/>
</dbReference>
<feature type="compositionally biased region" description="Low complexity" evidence="1">
    <location>
        <begin position="34"/>
        <end position="45"/>
    </location>
</feature>
<name>A0A6A5SLW2_9PLEO</name>
<gene>
    <name evidence="2" type="ORF">EJ02DRAFT_254775</name>
</gene>
<evidence type="ECO:0000313" key="2">
    <source>
        <dbReference type="EMBL" id="KAF1939536.1"/>
    </source>
</evidence>
<dbReference type="InterPro" id="IPR029063">
    <property type="entry name" value="SAM-dependent_MTases_sf"/>
</dbReference>
<organism evidence="2 3">
    <name type="scientific">Clathrospora elynae</name>
    <dbReference type="NCBI Taxonomy" id="706981"/>
    <lineage>
        <taxon>Eukaryota</taxon>
        <taxon>Fungi</taxon>
        <taxon>Dikarya</taxon>
        <taxon>Ascomycota</taxon>
        <taxon>Pezizomycotina</taxon>
        <taxon>Dothideomycetes</taxon>
        <taxon>Pleosporomycetidae</taxon>
        <taxon>Pleosporales</taxon>
        <taxon>Diademaceae</taxon>
        <taxon>Clathrospora</taxon>
    </lineage>
</organism>